<evidence type="ECO:0000256" key="3">
    <source>
        <dbReference type="ARBA" id="ARBA00022723"/>
    </source>
</evidence>
<dbReference type="GO" id="GO:0046872">
    <property type="term" value="F:metal ion binding"/>
    <property type="evidence" value="ECO:0007669"/>
    <property type="project" value="UniProtKB-KW"/>
</dbReference>
<keyword evidence="7" id="KW-0325">Glycoprotein</keyword>
<dbReference type="Gene3D" id="1.10.575.10">
    <property type="entry name" value="P1 Nuclease"/>
    <property type="match status" value="1"/>
</dbReference>
<dbReference type="OrthoDB" id="441446at2759"/>
<dbReference type="OMA" id="MIDQSEA"/>
<evidence type="ECO:0000256" key="7">
    <source>
        <dbReference type="ARBA" id="ARBA00023180"/>
    </source>
</evidence>
<evidence type="ECO:0000256" key="4">
    <source>
        <dbReference type="ARBA" id="ARBA00022759"/>
    </source>
</evidence>
<keyword evidence="9" id="KW-1185">Reference proteome</keyword>
<keyword evidence="2" id="KW-0540">Nuclease</keyword>
<evidence type="ECO:0000313" key="9">
    <source>
        <dbReference type="Proteomes" id="UP000007800"/>
    </source>
</evidence>
<dbReference type="GO" id="GO:0004519">
    <property type="term" value="F:endonuclease activity"/>
    <property type="evidence" value="ECO:0007669"/>
    <property type="project" value="UniProtKB-KW"/>
</dbReference>
<protein>
    <submittedName>
        <fullName evidence="8">Uncharacterized protein</fullName>
    </submittedName>
</protein>
<sequence>MIDQSEASQYDGEYIQQDANYSTPVAARDMFWGITVSDIMAELAEGGASDDKVPMWLADCETNGLDECVNNMAGSSGMIDCADAYRHLDDDEIEYGDALSVDYYDDRIKIVKEQLAKGGVRFAWIMNHAFPENITVPTTSYSNFHYY</sequence>
<name>C5K475_PERM5</name>
<gene>
    <name evidence="8" type="ORF">Pmar_PMAR015631</name>
</gene>
<reference evidence="8 9" key="1">
    <citation type="submission" date="2008-07" db="EMBL/GenBank/DDBJ databases">
        <authorList>
            <person name="El-Sayed N."/>
            <person name="Caler E."/>
            <person name="Inman J."/>
            <person name="Amedeo P."/>
            <person name="Hass B."/>
            <person name="Wortman J."/>
        </authorList>
    </citation>
    <scope>NUCLEOTIDE SEQUENCE [LARGE SCALE GENOMIC DNA]</scope>
    <source>
        <strain evidence="9">ATCC 50983 / TXsc</strain>
    </source>
</reference>
<evidence type="ECO:0000313" key="8">
    <source>
        <dbReference type="EMBL" id="EER20691.1"/>
    </source>
</evidence>
<dbReference type="RefSeq" id="XP_002788895.1">
    <property type="nucleotide sequence ID" value="XM_002788849.1"/>
</dbReference>
<dbReference type="EMBL" id="GG670443">
    <property type="protein sequence ID" value="EER20691.1"/>
    <property type="molecule type" value="Genomic_DNA"/>
</dbReference>
<keyword evidence="5" id="KW-0378">Hydrolase</keyword>
<proteinExistence type="inferred from homology"/>
<comment type="similarity">
    <text evidence="1">Belongs to the nuclease type I family.</text>
</comment>
<evidence type="ECO:0000256" key="5">
    <source>
        <dbReference type="ARBA" id="ARBA00022801"/>
    </source>
</evidence>
<organism evidence="9">
    <name type="scientific">Perkinsus marinus (strain ATCC 50983 / TXsc)</name>
    <dbReference type="NCBI Taxonomy" id="423536"/>
    <lineage>
        <taxon>Eukaryota</taxon>
        <taxon>Sar</taxon>
        <taxon>Alveolata</taxon>
        <taxon>Perkinsozoa</taxon>
        <taxon>Perkinsea</taxon>
        <taxon>Perkinsida</taxon>
        <taxon>Perkinsidae</taxon>
        <taxon>Perkinsus</taxon>
    </lineage>
</organism>
<dbReference type="Proteomes" id="UP000007800">
    <property type="component" value="Unassembled WGS sequence"/>
</dbReference>
<dbReference type="AlphaFoldDB" id="C5K475"/>
<accession>C5K475</accession>
<dbReference type="GO" id="GO:0006308">
    <property type="term" value="P:DNA catabolic process"/>
    <property type="evidence" value="ECO:0007669"/>
    <property type="project" value="InterPro"/>
</dbReference>
<dbReference type="InterPro" id="IPR008947">
    <property type="entry name" value="PLipase_C/P1_nuclease_dom_sf"/>
</dbReference>
<evidence type="ECO:0000256" key="1">
    <source>
        <dbReference type="ARBA" id="ARBA00009547"/>
    </source>
</evidence>
<keyword evidence="3" id="KW-0479">Metal-binding</keyword>
<keyword evidence="4" id="KW-0255">Endonuclease</keyword>
<dbReference type="GO" id="GO:0003676">
    <property type="term" value="F:nucleic acid binding"/>
    <property type="evidence" value="ECO:0007669"/>
    <property type="project" value="InterPro"/>
</dbReference>
<keyword evidence="6" id="KW-1015">Disulfide bond</keyword>
<dbReference type="SUPFAM" id="SSF48537">
    <property type="entry name" value="Phospholipase C/P1 nuclease"/>
    <property type="match status" value="1"/>
</dbReference>
<dbReference type="GO" id="GO:0016788">
    <property type="term" value="F:hydrolase activity, acting on ester bonds"/>
    <property type="evidence" value="ECO:0007669"/>
    <property type="project" value="InterPro"/>
</dbReference>
<evidence type="ECO:0000256" key="2">
    <source>
        <dbReference type="ARBA" id="ARBA00022722"/>
    </source>
</evidence>
<dbReference type="GeneID" id="9051250"/>
<dbReference type="Pfam" id="PF02265">
    <property type="entry name" value="S1-P1_nuclease"/>
    <property type="match status" value="1"/>
</dbReference>
<evidence type="ECO:0000256" key="6">
    <source>
        <dbReference type="ARBA" id="ARBA00023157"/>
    </source>
</evidence>
<dbReference type="InterPro" id="IPR003154">
    <property type="entry name" value="S1/P1nuclease"/>
</dbReference>
<dbReference type="InParanoid" id="C5K475"/>